<dbReference type="InterPro" id="IPR003594">
    <property type="entry name" value="HATPase_dom"/>
</dbReference>
<evidence type="ECO:0000256" key="3">
    <source>
        <dbReference type="SAM" id="Coils"/>
    </source>
</evidence>
<dbReference type="PANTHER" id="PTHR43065">
    <property type="entry name" value="SENSOR HISTIDINE KINASE"/>
    <property type="match status" value="1"/>
</dbReference>
<reference evidence="5 6" key="1">
    <citation type="submission" date="2019-10" db="EMBL/GenBank/DDBJ databases">
        <title>Complete genome sequence of Vibrio sp. strain THAF100, isolated from non-filtered water from the water column of tank 6 of a marine aquarium containing stony-coral fragments. Water maintained at 26 degree C.</title>
        <authorList>
            <person name="Ruckert C."/>
            <person name="Franco A."/>
            <person name="Kalinowski J."/>
            <person name="Glaeser S."/>
        </authorList>
    </citation>
    <scope>NUCLEOTIDE SEQUENCE [LARGE SCALE GENOMIC DNA]</scope>
    <source>
        <strain evidence="5 6">THAF100</strain>
    </source>
</reference>
<dbReference type="Proteomes" id="UP000326936">
    <property type="component" value="Chromosome"/>
</dbReference>
<dbReference type="InterPro" id="IPR005467">
    <property type="entry name" value="His_kinase_dom"/>
</dbReference>
<dbReference type="EMBL" id="CP045350">
    <property type="protein sequence ID" value="QFT24969.1"/>
    <property type="molecule type" value="Genomic_DNA"/>
</dbReference>
<organism evidence="5 6">
    <name type="scientific">Vibrio aquimaris</name>
    <dbReference type="NCBI Taxonomy" id="2587862"/>
    <lineage>
        <taxon>Bacteria</taxon>
        <taxon>Pseudomonadati</taxon>
        <taxon>Pseudomonadota</taxon>
        <taxon>Gammaproteobacteria</taxon>
        <taxon>Vibrionales</taxon>
        <taxon>Vibrionaceae</taxon>
        <taxon>Vibrio</taxon>
    </lineage>
</organism>
<sequence>MDKLQFEVSSGLKSIIGKDLITNDIVAIFELVKNAYDANANKVDIIFTTKFDKIKVDNQHIDVAYKDKIFIIDNGKGMSYEDILEKWLKVAYSAKRDGTEDHIDRTYAGNKGVGRFSCDRLGSVLRIQSKTKHCSRVSNLYIDWGDFDKDYKKEFSSIDILYDTKEDFELPNELDGKIKSGVVIEISSLREQYSWTTKKLLDLKRNLIKLVDPFGDSRSGFDIYITDEHSREHDKSIINGNLLVEDKETSIINGKITNTIIDVLKSKTTYLEVELNHNHLYSTLTDRGELVYKIKEPINSNSFLIDSSFKCELFFLNRSAKSTFTRRMGTPSVSYGSLFLFRNDFRVYPVGEEDNDFWGLNKRKQQGHSRYLGSRDVLGKVEVWGNEDKFREASSRDMGLIKTDASEELKKVILDKVVKKLEAYVVGIQWQDSFDKDYDTPERMFRDENKAKILDLVSKISGTESVELIDYNNDLVAIYDEKSKHFESTIDKLVNLADETNNTKLLKLVKEATSRFEVEKSRAIEARRQADLEQELRREAEKKAREESKRRVEEEERRRLAEAQANRFKIESQKEKSRNLFLSAMETDRDKEKLESFIHQLIIYSAATKDLINDSISKVNRTTGPLNKQDIIDTFSEILNNNEKIITTSRFAVLADFMLDSACIEENLANYISQYMNDIITAYNQKIRIETNIPSDIDFVIRFSPIEIGLIFDNLIANSQKARASKVSVEAEVEKNKYLIVKITDNGRGISDQVDPNRIFEKGYTSTNGSGLGLYHAKTQVEKIGGEIFLDQEQPKRGTRFIIRIKK</sequence>
<comment type="catalytic activity">
    <reaction evidence="1">
        <text>ATP + protein L-histidine = ADP + protein N-phospho-L-histidine.</text>
        <dbReference type="EC" id="2.7.13.3"/>
    </reaction>
</comment>
<evidence type="ECO:0000256" key="1">
    <source>
        <dbReference type="ARBA" id="ARBA00000085"/>
    </source>
</evidence>
<dbReference type="GO" id="GO:0004673">
    <property type="term" value="F:protein histidine kinase activity"/>
    <property type="evidence" value="ECO:0007669"/>
    <property type="project" value="UniProtKB-EC"/>
</dbReference>
<accession>A0A5P9CF85</accession>
<dbReference type="Gene3D" id="3.30.565.10">
    <property type="entry name" value="Histidine kinase-like ATPase, C-terminal domain"/>
    <property type="match status" value="2"/>
</dbReference>
<keyword evidence="3" id="KW-0175">Coiled coil</keyword>
<evidence type="ECO:0000313" key="6">
    <source>
        <dbReference type="Proteomes" id="UP000326936"/>
    </source>
</evidence>
<dbReference type="PROSITE" id="PS50109">
    <property type="entry name" value="HIS_KIN"/>
    <property type="match status" value="1"/>
</dbReference>
<dbReference type="REBASE" id="376718">
    <property type="entry name" value="VspF100ORF660P"/>
</dbReference>
<dbReference type="Pfam" id="PF13589">
    <property type="entry name" value="HATPase_c_3"/>
    <property type="match status" value="1"/>
</dbReference>
<feature type="domain" description="Histidine kinase" evidence="4">
    <location>
        <begin position="682"/>
        <end position="807"/>
    </location>
</feature>
<protein>
    <recommendedName>
        <fullName evidence="2">histidine kinase</fullName>
        <ecNumber evidence="2">2.7.13.3</ecNumber>
    </recommendedName>
</protein>
<dbReference type="KEGG" id="vaq:FIV01_00665"/>
<name>A0A5P9CF85_9VIBR</name>
<dbReference type="AlphaFoldDB" id="A0A5P9CF85"/>
<feature type="coiled-coil region" evidence="3">
    <location>
        <begin position="523"/>
        <end position="573"/>
    </location>
</feature>
<dbReference type="Pfam" id="PF02518">
    <property type="entry name" value="HATPase_c"/>
    <property type="match status" value="1"/>
</dbReference>
<dbReference type="RefSeq" id="WP_152429291.1">
    <property type="nucleotide sequence ID" value="NZ_CBCSDK010000006.1"/>
</dbReference>
<keyword evidence="5" id="KW-0808">Transferase</keyword>
<dbReference type="InterPro" id="IPR036890">
    <property type="entry name" value="HATPase_C_sf"/>
</dbReference>
<dbReference type="SUPFAM" id="SSF55874">
    <property type="entry name" value="ATPase domain of HSP90 chaperone/DNA topoisomerase II/histidine kinase"/>
    <property type="match status" value="2"/>
</dbReference>
<keyword evidence="5" id="KW-0418">Kinase</keyword>
<keyword evidence="6" id="KW-1185">Reference proteome</keyword>
<dbReference type="OrthoDB" id="9816482at2"/>
<dbReference type="EC" id="2.7.13.3" evidence="2"/>
<gene>
    <name evidence="5" type="ORF">FIV01_00665</name>
</gene>
<dbReference type="SMART" id="SM00387">
    <property type="entry name" value="HATPase_c"/>
    <property type="match status" value="1"/>
</dbReference>
<proteinExistence type="predicted"/>
<dbReference type="PRINTS" id="PR00344">
    <property type="entry name" value="BCTRLSENSOR"/>
</dbReference>
<evidence type="ECO:0000259" key="4">
    <source>
        <dbReference type="PROSITE" id="PS50109"/>
    </source>
</evidence>
<evidence type="ECO:0000313" key="5">
    <source>
        <dbReference type="EMBL" id="QFT24969.1"/>
    </source>
</evidence>
<evidence type="ECO:0000256" key="2">
    <source>
        <dbReference type="ARBA" id="ARBA00012438"/>
    </source>
</evidence>
<dbReference type="InterPro" id="IPR004358">
    <property type="entry name" value="Sig_transdc_His_kin-like_C"/>
</dbReference>